<feature type="transmembrane region" description="Helical" evidence="6">
    <location>
        <begin position="12"/>
        <end position="29"/>
    </location>
</feature>
<keyword evidence="2" id="KW-1003">Cell membrane</keyword>
<organism evidence="7 8">
    <name type="scientific">Candidatus Azambacteria bacterium RIFCSPLOWO2_01_FULL_46_25</name>
    <dbReference type="NCBI Taxonomy" id="1797298"/>
    <lineage>
        <taxon>Bacteria</taxon>
        <taxon>Candidatus Azamiibacteriota</taxon>
    </lineage>
</organism>
<evidence type="ECO:0000256" key="6">
    <source>
        <dbReference type="SAM" id="Phobius"/>
    </source>
</evidence>
<keyword evidence="4 6" id="KW-1133">Transmembrane helix</keyword>
<keyword evidence="3 6" id="KW-0812">Transmembrane</keyword>
<gene>
    <name evidence="7" type="ORF">A2988_04245</name>
</gene>
<keyword evidence="5 6" id="KW-0472">Membrane</keyword>
<feature type="transmembrane region" description="Helical" evidence="6">
    <location>
        <begin position="129"/>
        <end position="149"/>
    </location>
</feature>
<sequence>MDAHSFIPQLPHIVSLFAGLMLLGTLVFLTQKGLLACINLYMLHSFFLVLILIVIAFGMGETHLYAGAAITFLLKVVLIPGMFFWLIKQIDIKREVQFYINTSTSLIIAAALVLFAFDITHRVFDFAHFAVSETAITLSLAMLFIGFFIMISRTQALNQMLGLLIVENSLFLLASVTTFGIPLVLEIGISFDVLIALLIMGIFIFKINQTFHHIDVSRLQKNKE</sequence>
<evidence type="ECO:0000313" key="8">
    <source>
        <dbReference type="Proteomes" id="UP000176650"/>
    </source>
</evidence>
<feature type="transmembrane region" description="Helical" evidence="6">
    <location>
        <begin position="41"/>
        <end position="59"/>
    </location>
</feature>
<feature type="transmembrane region" description="Helical" evidence="6">
    <location>
        <begin position="98"/>
        <end position="117"/>
    </location>
</feature>
<evidence type="ECO:0000256" key="3">
    <source>
        <dbReference type="ARBA" id="ARBA00022692"/>
    </source>
</evidence>
<dbReference type="PANTHER" id="PTHR38601">
    <property type="entry name" value="HYDROGENASE-4 COMPONENT E"/>
    <property type="match status" value="1"/>
</dbReference>
<feature type="transmembrane region" description="Helical" evidence="6">
    <location>
        <begin position="187"/>
        <end position="205"/>
    </location>
</feature>
<dbReference type="AlphaFoldDB" id="A0A1F5BVP4"/>
<dbReference type="Proteomes" id="UP000176650">
    <property type="component" value="Unassembled WGS sequence"/>
</dbReference>
<accession>A0A1F5BVP4</accession>
<dbReference type="STRING" id="1797298.A2988_04245"/>
<protein>
    <recommendedName>
        <fullName evidence="9">Hydrogenase</fullName>
    </recommendedName>
</protein>
<dbReference type="InterPro" id="IPR038730">
    <property type="entry name" value="HyfE-like"/>
</dbReference>
<dbReference type="GO" id="GO:0005886">
    <property type="term" value="C:plasma membrane"/>
    <property type="evidence" value="ECO:0007669"/>
    <property type="project" value="UniProtKB-SubCell"/>
</dbReference>
<evidence type="ECO:0000256" key="2">
    <source>
        <dbReference type="ARBA" id="ARBA00022475"/>
    </source>
</evidence>
<evidence type="ECO:0000256" key="4">
    <source>
        <dbReference type="ARBA" id="ARBA00022989"/>
    </source>
</evidence>
<evidence type="ECO:0000256" key="1">
    <source>
        <dbReference type="ARBA" id="ARBA00004651"/>
    </source>
</evidence>
<proteinExistence type="predicted"/>
<feature type="transmembrane region" description="Helical" evidence="6">
    <location>
        <begin position="65"/>
        <end position="86"/>
    </location>
</feature>
<reference evidence="7 8" key="1">
    <citation type="journal article" date="2016" name="Nat. Commun.">
        <title>Thousands of microbial genomes shed light on interconnected biogeochemical processes in an aquifer system.</title>
        <authorList>
            <person name="Anantharaman K."/>
            <person name="Brown C.T."/>
            <person name="Hug L.A."/>
            <person name="Sharon I."/>
            <person name="Castelle C.J."/>
            <person name="Probst A.J."/>
            <person name="Thomas B.C."/>
            <person name="Singh A."/>
            <person name="Wilkins M.J."/>
            <person name="Karaoz U."/>
            <person name="Brodie E.L."/>
            <person name="Williams K.H."/>
            <person name="Hubbard S.S."/>
            <person name="Banfield J.F."/>
        </authorList>
    </citation>
    <scope>NUCLEOTIDE SEQUENCE [LARGE SCALE GENOMIC DNA]</scope>
</reference>
<dbReference type="EMBL" id="MEYS01000001">
    <property type="protein sequence ID" value="OGD34682.1"/>
    <property type="molecule type" value="Genomic_DNA"/>
</dbReference>
<comment type="subcellular location">
    <subcellularLocation>
        <location evidence="1">Cell membrane</location>
        <topology evidence="1">Multi-pass membrane protein</topology>
    </subcellularLocation>
</comment>
<evidence type="ECO:0000313" key="7">
    <source>
        <dbReference type="EMBL" id="OGD34682.1"/>
    </source>
</evidence>
<feature type="transmembrane region" description="Helical" evidence="6">
    <location>
        <begin position="161"/>
        <end position="181"/>
    </location>
</feature>
<name>A0A1F5BVP4_9BACT</name>
<comment type="caution">
    <text evidence="7">The sequence shown here is derived from an EMBL/GenBank/DDBJ whole genome shotgun (WGS) entry which is preliminary data.</text>
</comment>
<evidence type="ECO:0000256" key="5">
    <source>
        <dbReference type="ARBA" id="ARBA00023136"/>
    </source>
</evidence>
<dbReference type="PANTHER" id="PTHR38601:SF1">
    <property type="entry name" value="HYDROGENASE-4 COMPONENT E"/>
    <property type="match status" value="1"/>
</dbReference>
<evidence type="ECO:0008006" key="9">
    <source>
        <dbReference type="Google" id="ProtNLM"/>
    </source>
</evidence>